<dbReference type="Pfam" id="PF04854">
    <property type="entry name" value="DUF624"/>
    <property type="match status" value="1"/>
</dbReference>
<dbReference type="Proteomes" id="UP000536624">
    <property type="component" value="Unassembled WGS sequence"/>
</dbReference>
<comment type="caution">
    <text evidence="2">The sequence shown here is derived from an EMBL/GenBank/DDBJ whole genome shotgun (WGS) entry which is preliminary data.</text>
</comment>
<keyword evidence="1" id="KW-1133">Transmembrane helix</keyword>
<protein>
    <submittedName>
        <fullName evidence="2">Putative integral membrane protein</fullName>
    </submittedName>
</protein>
<dbReference type="AlphaFoldDB" id="A0A7X5WWI9"/>
<keyword evidence="1" id="KW-0472">Membrane</keyword>
<feature type="transmembrane region" description="Helical" evidence="1">
    <location>
        <begin position="51"/>
        <end position="74"/>
    </location>
</feature>
<accession>A0A7X5WWI9</accession>
<feature type="transmembrane region" description="Helical" evidence="1">
    <location>
        <begin position="86"/>
        <end position="109"/>
    </location>
</feature>
<organism evidence="2 3">
    <name type="scientific">Streptomyces malaysiensis</name>
    <dbReference type="NCBI Taxonomy" id="92644"/>
    <lineage>
        <taxon>Bacteria</taxon>
        <taxon>Bacillati</taxon>
        <taxon>Actinomycetota</taxon>
        <taxon>Actinomycetes</taxon>
        <taxon>Kitasatosporales</taxon>
        <taxon>Streptomycetaceae</taxon>
        <taxon>Streptomyces</taxon>
        <taxon>Streptomyces violaceusniger group</taxon>
    </lineage>
</organism>
<dbReference type="InterPro" id="IPR006938">
    <property type="entry name" value="DUF624"/>
</dbReference>
<evidence type="ECO:0000313" key="2">
    <source>
        <dbReference type="EMBL" id="NIY62281.1"/>
    </source>
</evidence>
<name>A0A7X5WWI9_STRMQ</name>
<sequence>MAGLLWAVFSVPLVTLPLSTVGLLTLADAWARGERPSVWPVFWGGFTRRPLRALAVGWPLLLAGGILVLNLAYVLHTRYLPLRTPVLMCTVVLALGYALTGAFALPLVAVTGDRPLTLFRNAVLLAAGSLRQTAAIWTAVAVAAVATALLPPLLPLCAALTASYMARLTRQAILRLKQFRSTRITSSESG</sequence>
<feature type="transmembrane region" description="Helical" evidence="1">
    <location>
        <begin position="134"/>
        <end position="160"/>
    </location>
</feature>
<proteinExistence type="predicted"/>
<reference evidence="2 3" key="1">
    <citation type="submission" date="2020-02" db="EMBL/GenBank/DDBJ databases">
        <title>Streptomyces malaysiensis DSM14702 (JHCC583434, PFL_A843) Genome sequencing and assembly.</title>
        <authorList>
            <person name="Samborskyy M."/>
        </authorList>
    </citation>
    <scope>NUCLEOTIDE SEQUENCE [LARGE SCALE GENOMIC DNA]</scope>
    <source>
        <strain evidence="2 3">DSM 14702</strain>
    </source>
</reference>
<gene>
    <name evidence="2" type="ORF">SMALB_0186</name>
</gene>
<dbReference type="EMBL" id="JAALLH010000001">
    <property type="protein sequence ID" value="NIY62281.1"/>
    <property type="molecule type" value="Genomic_DNA"/>
</dbReference>
<keyword evidence="1" id="KW-0812">Transmembrane</keyword>
<evidence type="ECO:0000313" key="3">
    <source>
        <dbReference type="Proteomes" id="UP000536624"/>
    </source>
</evidence>
<evidence type="ECO:0000256" key="1">
    <source>
        <dbReference type="SAM" id="Phobius"/>
    </source>
</evidence>